<dbReference type="Proteomes" id="UP000245768">
    <property type="component" value="Unassembled WGS sequence"/>
</dbReference>
<evidence type="ECO:0000256" key="4">
    <source>
        <dbReference type="ARBA" id="ARBA00011894"/>
    </source>
</evidence>
<name>A0A316YML0_9BASI</name>
<keyword evidence="13" id="KW-1185">Reference proteome</keyword>
<dbReference type="AlphaFoldDB" id="A0A316YML0"/>
<keyword evidence="6 12" id="KW-0328">Glycosyltransferase</keyword>
<dbReference type="GeneID" id="37041205"/>
<dbReference type="GO" id="GO:0004845">
    <property type="term" value="F:uracil phosphoribosyltransferase activity"/>
    <property type="evidence" value="ECO:0007669"/>
    <property type="project" value="UniProtKB-EC"/>
</dbReference>
<keyword evidence="8" id="KW-0547">Nucleotide-binding</keyword>
<dbReference type="GO" id="GO:0005525">
    <property type="term" value="F:GTP binding"/>
    <property type="evidence" value="ECO:0007669"/>
    <property type="project" value="UniProtKB-KW"/>
</dbReference>
<proteinExistence type="inferred from homology"/>
<evidence type="ECO:0000256" key="5">
    <source>
        <dbReference type="ARBA" id="ARBA00022533"/>
    </source>
</evidence>
<dbReference type="NCBIfam" id="NF001097">
    <property type="entry name" value="PRK00129.1"/>
    <property type="match status" value="1"/>
</dbReference>
<dbReference type="RefSeq" id="XP_025376501.1">
    <property type="nucleotide sequence ID" value="XM_025519289.1"/>
</dbReference>
<dbReference type="Pfam" id="PF14681">
    <property type="entry name" value="UPRTase"/>
    <property type="match status" value="1"/>
</dbReference>
<dbReference type="InterPro" id="IPR050054">
    <property type="entry name" value="UPRTase/APRTase"/>
</dbReference>
<dbReference type="GO" id="GO:0005737">
    <property type="term" value="C:cytoplasm"/>
    <property type="evidence" value="ECO:0007669"/>
    <property type="project" value="UniProtKB-ARBA"/>
</dbReference>
<evidence type="ECO:0000313" key="12">
    <source>
        <dbReference type="EMBL" id="PWN89303.1"/>
    </source>
</evidence>
<dbReference type="Gene3D" id="3.40.50.2020">
    <property type="match status" value="1"/>
</dbReference>
<gene>
    <name evidence="12" type="ORF">FA10DRAFT_242737</name>
</gene>
<dbReference type="EC" id="2.4.2.9" evidence="4"/>
<dbReference type="PANTHER" id="PTHR32315">
    <property type="entry name" value="ADENINE PHOSPHORIBOSYLTRANSFERASE"/>
    <property type="match status" value="1"/>
</dbReference>
<keyword evidence="9" id="KW-0342">GTP-binding</keyword>
<comment type="pathway">
    <text evidence="2">Pyrimidine metabolism; UMP biosynthesis via salvage pathway; UMP from uracil: step 1/1.</text>
</comment>
<dbReference type="OrthoDB" id="10257085at2759"/>
<evidence type="ECO:0000256" key="8">
    <source>
        <dbReference type="ARBA" id="ARBA00022741"/>
    </source>
</evidence>
<reference evidence="12 13" key="1">
    <citation type="journal article" date="2018" name="Mol. Biol. Evol.">
        <title>Broad Genomic Sampling Reveals a Smut Pathogenic Ancestry of the Fungal Clade Ustilaginomycotina.</title>
        <authorList>
            <person name="Kijpornyongpan T."/>
            <person name="Mondo S.J."/>
            <person name="Barry K."/>
            <person name="Sandor L."/>
            <person name="Lee J."/>
            <person name="Lipzen A."/>
            <person name="Pangilinan J."/>
            <person name="LaButti K."/>
            <person name="Hainaut M."/>
            <person name="Henrissat B."/>
            <person name="Grigoriev I.V."/>
            <person name="Spatafora J.W."/>
            <person name="Aime M.C."/>
        </authorList>
    </citation>
    <scope>NUCLEOTIDE SEQUENCE [LARGE SCALE GENOMIC DNA]</scope>
    <source>
        <strain evidence="12 13">MCA 4198</strain>
    </source>
</reference>
<organism evidence="12 13">
    <name type="scientific">Acaromyces ingoldii</name>
    <dbReference type="NCBI Taxonomy" id="215250"/>
    <lineage>
        <taxon>Eukaryota</taxon>
        <taxon>Fungi</taxon>
        <taxon>Dikarya</taxon>
        <taxon>Basidiomycota</taxon>
        <taxon>Ustilaginomycotina</taxon>
        <taxon>Exobasidiomycetes</taxon>
        <taxon>Exobasidiales</taxon>
        <taxon>Cryptobasidiaceae</taxon>
        <taxon>Acaromyces</taxon>
    </lineage>
</organism>
<evidence type="ECO:0000256" key="7">
    <source>
        <dbReference type="ARBA" id="ARBA00022679"/>
    </source>
</evidence>
<protein>
    <recommendedName>
        <fullName evidence="4">uracil phosphoribosyltransferase</fullName>
        <ecNumber evidence="4">2.4.2.9</ecNumber>
    </recommendedName>
    <alternativeName>
        <fullName evidence="10">UMP pyrophosphorylase</fullName>
    </alternativeName>
</protein>
<dbReference type="InterPro" id="IPR029057">
    <property type="entry name" value="PRTase-like"/>
</dbReference>
<evidence type="ECO:0000256" key="6">
    <source>
        <dbReference type="ARBA" id="ARBA00022676"/>
    </source>
</evidence>
<dbReference type="FunFam" id="3.40.50.2020:FF:000003">
    <property type="entry name" value="Uracil phosphoribosyltransferase"/>
    <property type="match status" value="1"/>
</dbReference>
<accession>A0A316YML0</accession>
<evidence type="ECO:0000313" key="13">
    <source>
        <dbReference type="Proteomes" id="UP000245768"/>
    </source>
</evidence>
<comment type="cofactor">
    <cofactor evidence="1">
        <name>Mg(2+)</name>
        <dbReference type="ChEBI" id="CHEBI:18420"/>
    </cofactor>
</comment>
<feature type="domain" description="Phosphoribosyltransferase" evidence="11">
    <location>
        <begin position="9"/>
        <end position="212"/>
    </location>
</feature>
<dbReference type="InParanoid" id="A0A316YML0"/>
<dbReference type="InterPro" id="IPR000836">
    <property type="entry name" value="PRTase_dom"/>
</dbReference>
<dbReference type="STRING" id="215250.A0A316YML0"/>
<dbReference type="EMBL" id="KZ819637">
    <property type="protein sequence ID" value="PWN89303.1"/>
    <property type="molecule type" value="Genomic_DNA"/>
</dbReference>
<keyword evidence="7 12" id="KW-0808">Transferase</keyword>
<evidence type="ECO:0000256" key="2">
    <source>
        <dbReference type="ARBA" id="ARBA00005180"/>
    </source>
</evidence>
<evidence type="ECO:0000259" key="11">
    <source>
        <dbReference type="Pfam" id="PF14681"/>
    </source>
</evidence>
<dbReference type="CDD" id="cd06223">
    <property type="entry name" value="PRTases_typeI"/>
    <property type="match status" value="1"/>
</dbReference>
<evidence type="ECO:0000256" key="10">
    <source>
        <dbReference type="ARBA" id="ARBA00031082"/>
    </source>
</evidence>
<dbReference type="PANTHER" id="PTHR32315:SF4">
    <property type="entry name" value="URACIL PHOSPHORIBOSYLTRANSFERASE, CHLOROPLASTIC"/>
    <property type="match status" value="1"/>
</dbReference>
<evidence type="ECO:0000256" key="3">
    <source>
        <dbReference type="ARBA" id="ARBA00009516"/>
    </source>
</evidence>
<dbReference type="SUPFAM" id="SSF53271">
    <property type="entry name" value="PRTase-like"/>
    <property type="match status" value="1"/>
</dbReference>
<comment type="similarity">
    <text evidence="3">Belongs to the UPRTase family.</text>
</comment>
<sequence>MSTSKIHQVSHPLLKTQIANLRLASTNSKEFRSLVANISTILAVEATREWDCKLVEGQGPLAEFEGEALKERIGLVPILRAGLGMVDATLSLLPEDTSVLHIGLFREKVSLQPVEYYSKLPSETTVDRVVILDPLVATGGTSIACVGMIKDWGIPVEKIQLICILGSQPGLEAVSKAYPGLDIWVGAVDPQLSDKGLILPGLGDTGDRLFNTL</sequence>
<evidence type="ECO:0000256" key="9">
    <source>
        <dbReference type="ARBA" id="ARBA00023134"/>
    </source>
</evidence>
<keyword evidence="5" id="KW-0021">Allosteric enzyme</keyword>
<evidence type="ECO:0000256" key="1">
    <source>
        <dbReference type="ARBA" id="ARBA00001946"/>
    </source>
</evidence>
<dbReference type="FunCoup" id="A0A316YML0">
    <property type="interactions" value="80"/>
</dbReference>